<sequence>NKETRLGKIHKKGKVWAEVEEPDLCTVLDENSNYRSEQLESSSKRLYIPCKALGDVTNIISKSKVNK</sequence>
<keyword evidence="2" id="KW-1185">Reference proteome</keyword>
<proteinExistence type="predicted"/>
<gene>
    <name evidence="1" type="ORF">GMARGA_LOCUS35159</name>
</gene>
<reference evidence="1 2" key="1">
    <citation type="submission" date="2021-06" db="EMBL/GenBank/DDBJ databases">
        <authorList>
            <person name="Kallberg Y."/>
            <person name="Tangrot J."/>
            <person name="Rosling A."/>
        </authorList>
    </citation>
    <scope>NUCLEOTIDE SEQUENCE [LARGE SCALE GENOMIC DNA]</scope>
    <source>
        <strain evidence="1 2">120-4 pot B 10/14</strain>
    </source>
</reference>
<evidence type="ECO:0000313" key="2">
    <source>
        <dbReference type="Proteomes" id="UP000789901"/>
    </source>
</evidence>
<dbReference type="Proteomes" id="UP000789901">
    <property type="component" value="Unassembled WGS sequence"/>
</dbReference>
<dbReference type="EMBL" id="CAJVQB010064215">
    <property type="protein sequence ID" value="CAG8840937.1"/>
    <property type="molecule type" value="Genomic_DNA"/>
</dbReference>
<evidence type="ECO:0000313" key="1">
    <source>
        <dbReference type="EMBL" id="CAG8840937.1"/>
    </source>
</evidence>
<protein>
    <submittedName>
        <fullName evidence="1">37221_t:CDS:1</fullName>
    </submittedName>
</protein>
<feature type="non-terminal residue" evidence="1">
    <location>
        <position position="1"/>
    </location>
</feature>
<name>A0ABN7WU47_GIGMA</name>
<accession>A0ABN7WU47</accession>
<organism evidence="1 2">
    <name type="scientific">Gigaspora margarita</name>
    <dbReference type="NCBI Taxonomy" id="4874"/>
    <lineage>
        <taxon>Eukaryota</taxon>
        <taxon>Fungi</taxon>
        <taxon>Fungi incertae sedis</taxon>
        <taxon>Mucoromycota</taxon>
        <taxon>Glomeromycotina</taxon>
        <taxon>Glomeromycetes</taxon>
        <taxon>Diversisporales</taxon>
        <taxon>Gigasporaceae</taxon>
        <taxon>Gigaspora</taxon>
    </lineage>
</organism>
<comment type="caution">
    <text evidence="1">The sequence shown here is derived from an EMBL/GenBank/DDBJ whole genome shotgun (WGS) entry which is preliminary data.</text>
</comment>